<dbReference type="PANTHER" id="PTHR35457:SF1">
    <property type="entry name" value="HEME A SYNTHASE"/>
    <property type="match status" value="1"/>
</dbReference>
<dbReference type="PANTHER" id="PTHR35457">
    <property type="entry name" value="HEME A SYNTHASE"/>
    <property type="match status" value="1"/>
</dbReference>
<evidence type="ECO:0000256" key="3">
    <source>
        <dbReference type="ARBA" id="ARBA00022692"/>
    </source>
</evidence>
<evidence type="ECO:0000256" key="9">
    <source>
        <dbReference type="ARBA" id="ARBA00023136"/>
    </source>
</evidence>
<evidence type="ECO:0000256" key="4">
    <source>
        <dbReference type="ARBA" id="ARBA00022723"/>
    </source>
</evidence>
<evidence type="ECO:0000256" key="12">
    <source>
        <dbReference type="SAM" id="Phobius"/>
    </source>
</evidence>
<protein>
    <submittedName>
        <fullName evidence="13">COX15/CtaA family protein</fullName>
    </submittedName>
</protein>
<dbReference type="Pfam" id="PF02628">
    <property type="entry name" value="COX15-CtaA"/>
    <property type="match status" value="1"/>
</dbReference>
<dbReference type="RefSeq" id="WP_320940872.1">
    <property type="nucleotide sequence ID" value="NZ_BAABEU010000010.1"/>
</dbReference>
<evidence type="ECO:0000313" key="13">
    <source>
        <dbReference type="EMBL" id="WPR88151.1"/>
    </source>
</evidence>
<gene>
    <name evidence="13" type="ORF">SM116_10180</name>
</gene>
<feature type="transmembrane region" description="Helical" evidence="12">
    <location>
        <begin position="255"/>
        <end position="275"/>
    </location>
</feature>
<evidence type="ECO:0000256" key="1">
    <source>
        <dbReference type="ARBA" id="ARBA00004141"/>
    </source>
</evidence>
<evidence type="ECO:0000256" key="11">
    <source>
        <dbReference type="ARBA" id="ARBA00023444"/>
    </source>
</evidence>
<keyword evidence="7" id="KW-0408">Iron</keyword>
<keyword evidence="9 12" id="KW-0472">Membrane</keyword>
<feature type="transmembrane region" description="Helical" evidence="12">
    <location>
        <begin position="113"/>
        <end position="134"/>
    </location>
</feature>
<keyword evidence="6" id="KW-0560">Oxidoreductase</keyword>
<feature type="transmembrane region" description="Helical" evidence="12">
    <location>
        <begin position="220"/>
        <end position="243"/>
    </location>
</feature>
<keyword evidence="4" id="KW-0479">Metal-binding</keyword>
<reference evidence="13 14" key="1">
    <citation type="submission" date="2023-11" db="EMBL/GenBank/DDBJ databases">
        <title>Genome sequence of Microbacterium rhizosphaerae KACC 19337.</title>
        <authorList>
            <person name="Choi H."/>
            <person name="Kim S."/>
            <person name="Kim Y."/>
            <person name="Kwon S.-W."/>
            <person name="Heo J."/>
        </authorList>
    </citation>
    <scope>NUCLEOTIDE SEQUENCE [LARGE SCALE GENOMIC DNA]</scope>
    <source>
        <strain evidence="13 14">KACC 19337</strain>
    </source>
</reference>
<feature type="transmembrane region" description="Helical" evidence="12">
    <location>
        <begin position="87"/>
        <end position="106"/>
    </location>
</feature>
<keyword evidence="5 12" id="KW-1133">Transmembrane helix</keyword>
<keyword evidence="10" id="KW-1015">Disulfide bond</keyword>
<evidence type="ECO:0000256" key="6">
    <source>
        <dbReference type="ARBA" id="ARBA00023002"/>
    </source>
</evidence>
<evidence type="ECO:0000256" key="10">
    <source>
        <dbReference type="ARBA" id="ARBA00023157"/>
    </source>
</evidence>
<feature type="transmembrane region" description="Helical" evidence="12">
    <location>
        <begin position="179"/>
        <end position="200"/>
    </location>
</feature>
<name>A0ABZ0SGD5_9MICO</name>
<dbReference type="EMBL" id="CP139368">
    <property type="protein sequence ID" value="WPR88151.1"/>
    <property type="molecule type" value="Genomic_DNA"/>
</dbReference>
<keyword evidence="14" id="KW-1185">Reference proteome</keyword>
<keyword evidence="2" id="KW-1003">Cell membrane</keyword>
<evidence type="ECO:0000256" key="2">
    <source>
        <dbReference type="ARBA" id="ARBA00022475"/>
    </source>
</evidence>
<keyword evidence="8" id="KW-0350">Heme biosynthesis</keyword>
<proteinExistence type="predicted"/>
<evidence type="ECO:0000256" key="7">
    <source>
        <dbReference type="ARBA" id="ARBA00023004"/>
    </source>
</evidence>
<organism evidence="13 14">
    <name type="scientific">Microbacterium rhizosphaerae</name>
    <dbReference type="NCBI Taxonomy" id="1678237"/>
    <lineage>
        <taxon>Bacteria</taxon>
        <taxon>Bacillati</taxon>
        <taxon>Actinomycetota</taxon>
        <taxon>Actinomycetes</taxon>
        <taxon>Micrococcales</taxon>
        <taxon>Microbacteriaceae</taxon>
        <taxon>Microbacterium</taxon>
    </lineage>
</organism>
<evidence type="ECO:0000313" key="14">
    <source>
        <dbReference type="Proteomes" id="UP001323798"/>
    </source>
</evidence>
<accession>A0ABZ0SGD5</accession>
<evidence type="ECO:0000256" key="8">
    <source>
        <dbReference type="ARBA" id="ARBA00023133"/>
    </source>
</evidence>
<comment type="pathway">
    <text evidence="11">Porphyrin-containing compound metabolism.</text>
</comment>
<feature type="transmembrane region" description="Helical" evidence="12">
    <location>
        <begin position="281"/>
        <end position="304"/>
    </location>
</feature>
<keyword evidence="3 12" id="KW-0812">Transmembrane</keyword>
<feature type="transmembrane region" description="Helical" evidence="12">
    <location>
        <begin position="31"/>
        <end position="52"/>
    </location>
</feature>
<dbReference type="InterPro" id="IPR003780">
    <property type="entry name" value="COX15/CtaA_fam"/>
</dbReference>
<sequence length="324" mass="34938">MSATRATGDRQGVRRRFVAWLPDTVDRRVRVFAWLSFLAETIIVGTGGAVRLTDSGLGCGWPLCTPESLAPTPAMGIHSFIEFGNRMMSGVVGIVALIVLILVWRMRRTRRDLWWLALVVVLGVLLQAIVGGVTVRTELNAGIVSFHYVASVVLVCVTAAFLVRMNVAAGPRERAVPRWFAILTHITSFVLALTLLFGVLTTANGPHSGDPNVIRHGFDATLLAHVHSWPGYTLFALSLVLLVTAMMQHLPIRRWLMVLVALEIVQIGVGVLQARTELPPLLVGIHMIIAALTAATMTAVVLNLKRPATAADSPVPAASTSVTA</sequence>
<comment type="subcellular location">
    <subcellularLocation>
        <location evidence="1">Membrane</location>
        <topology evidence="1">Multi-pass membrane protein</topology>
    </subcellularLocation>
</comment>
<feature type="transmembrane region" description="Helical" evidence="12">
    <location>
        <begin position="146"/>
        <end position="167"/>
    </location>
</feature>
<dbReference type="Proteomes" id="UP001323798">
    <property type="component" value="Chromosome"/>
</dbReference>
<evidence type="ECO:0000256" key="5">
    <source>
        <dbReference type="ARBA" id="ARBA00022989"/>
    </source>
</evidence>
<dbReference type="InterPro" id="IPR050450">
    <property type="entry name" value="COX15/CtaA_HemeA_synthase"/>
</dbReference>